<dbReference type="Proteomes" id="UP000011593">
    <property type="component" value="Unassembled WGS sequence"/>
</dbReference>
<name>L9Y3Z3_NATP1</name>
<organism evidence="1 2">
    <name type="scientific">Natrinema pellirubrum (strain DSM 15624 / CIP 106293 / JCM 10476 / NCIMB 786 / 157)</name>
    <dbReference type="NCBI Taxonomy" id="797303"/>
    <lineage>
        <taxon>Archaea</taxon>
        <taxon>Methanobacteriati</taxon>
        <taxon>Methanobacteriota</taxon>
        <taxon>Stenosarchaea group</taxon>
        <taxon>Halobacteria</taxon>
        <taxon>Halobacteriales</taxon>
        <taxon>Natrialbaceae</taxon>
        <taxon>Natrinema</taxon>
    </lineage>
</organism>
<comment type="caution">
    <text evidence="1">The sequence shown here is derived from an EMBL/GenBank/DDBJ whole genome shotgun (WGS) entry which is preliminary data.</text>
</comment>
<evidence type="ECO:0000313" key="2">
    <source>
        <dbReference type="Proteomes" id="UP000011593"/>
    </source>
</evidence>
<keyword evidence="2" id="KW-1185">Reference proteome</keyword>
<dbReference type="AlphaFoldDB" id="L9Y3Z3"/>
<proteinExistence type="predicted"/>
<accession>L9Y3Z3</accession>
<sequence>MTTLGQFICKSTMAQWLPLINRRSLLTHIRLMSSHTGLQLFQMQSQLLSGRTDTLLDSTHLSLSPTNNSPAARVQRIL</sequence>
<gene>
    <name evidence="1" type="ORF">C488_21032</name>
</gene>
<reference evidence="1 2" key="1">
    <citation type="journal article" date="2014" name="PLoS Genet.">
        <title>Phylogenetically driven sequencing of extremely halophilic archaea reveals strategies for static and dynamic osmo-response.</title>
        <authorList>
            <person name="Becker E.A."/>
            <person name="Seitzer P.M."/>
            <person name="Tritt A."/>
            <person name="Larsen D."/>
            <person name="Krusor M."/>
            <person name="Yao A.I."/>
            <person name="Wu D."/>
            <person name="Madern D."/>
            <person name="Eisen J.A."/>
            <person name="Darling A.E."/>
            <person name="Facciotti M.T."/>
        </authorList>
    </citation>
    <scope>NUCLEOTIDE SEQUENCE [LARGE SCALE GENOMIC DNA]</scope>
    <source>
        <strain evidence="1 2">DSM 15624</strain>
    </source>
</reference>
<protein>
    <submittedName>
        <fullName evidence="1">Uncharacterized protein</fullName>
    </submittedName>
</protein>
<evidence type="ECO:0000313" key="1">
    <source>
        <dbReference type="EMBL" id="ELY68391.1"/>
    </source>
</evidence>
<dbReference type="EMBL" id="AOIE01000132">
    <property type="protein sequence ID" value="ELY68391.1"/>
    <property type="molecule type" value="Genomic_DNA"/>
</dbReference>